<evidence type="ECO:0000256" key="1">
    <source>
        <dbReference type="ARBA" id="ARBA00022490"/>
    </source>
</evidence>
<reference evidence="8 9" key="1">
    <citation type="submission" date="2017-09" db="EMBL/GenBank/DDBJ databases">
        <title>Depth-based differentiation of microbial function through sediment-hosted aquifers and enrichment of novel symbionts in the deep terrestrial subsurface.</title>
        <authorList>
            <person name="Probst A.J."/>
            <person name="Ladd B."/>
            <person name="Jarett J.K."/>
            <person name="Geller-Mcgrath D.E."/>
            <person name="Sieber C.M."/>
            <person name="Emerson J.B."/>
            <person name="Anantharaman K."/>
            <person name="Thomas B.C."/>
            <person name="Malmstrom R."/>
            <person name="Stieglmeier M."/>
            <person name="Klingl A."/>
            <person name="Woyke T."/>
            <person name="Ryan C.M."/>
            <person name="Banfield J.F."/>
        </authorList>
    </citation>
    <scope>NUCLEOTIDE SEQUENCE [LARGE SCALE GENOMIC DNA]</scope>
    <source>
        <strain evidence="8">CG10_big_fil_rev_8_21_14_0_10_32_10</strain>
    </source>
</reference>
<evidence type="ECO:0000259" key="7">
    <source>
        <dbReference type="SMART" id="SM00278"/>
    </source>
</evidence>
<dbReference type="InterPro" id="IPR013849">
    <property type="entry name" value="DNA_helicase_Holl-junc_RuvA_I"/>
</dbReference>
<proteinExistence type="inferred from homology"/>
<dbReference type="InterPro" id="IPR000085">
    <property type="entry name" value="RuvA"/>
</dbReference>
<keyword evidence="4 6" id="KW-0233">DNA recombination</keyword>
<dbReference type="Pfam" id="PF14520">
    <property type="entry name" value="HHH_5"/>
    <property type="match status" value="1"/>
</dbReference>
<comment type="caution">
    <text evidence="6">Lacks conserved residue(s) required for the propagation of feature annotation.</text>
</comment>
<evidence type="ECO:0000256" key="3">
    <source>
        <dbReference type="ARBA" id="ARBA00023125"/>
    </source>
</evidence>
<evidence type="ECO:0000256" key="2">
    <source>
        <dbReference type="ARBA" id="ARBA00022763"/>
    </source>
</evidence>
<dbReference type="GO" id="GO:0009378">
    <property type="term" value="F:four-way junction helicase activity"/>
    <property type="evidence" value="ECO:0007669"/>
    <property type="project" value="InterPro"/>
</dbReference>
<dbReference type="GO" id="GO:0000400">
    <property type="term" value="F:four-way junction DNA binding"/>
    <property type="evidence" value="ECO:0007669"/>
    <property type="project" value="UniProtKB-UniRule"/>
</dbReference>
<comment type="domain">
    <text evidence="6">Has three domains with a flexible linker between the domains II and III and assumes an 'L' shape. Domain III is highly mobile and contacts RuvB.</text>
</comment>
<evidence type="ECO:0000313" key="8">
    <source>
        <dbReference type="EMBL" id="PIR43144.1"/>
    </source>
</evidence>
<dbReference type="AlphaFoldDB" id="A0A2H0RAU3"/>
<dbReference type="GO" id="GO:0006310">
    <property type="term" value="P:DNA recombination"/>
    <property type="evidence" value="ECO:0007669"/>
    <property type="project" value="UniProtKB-UniRule"/>
</dbReference>
<name>A0A2H0RAU3_UNCKA</name>
<dbReference type="GO" id="GO:0005524">
    <property type="term" value="F:ATP binding"/>
    <property type="evidence" value="ECO:0007669"/>
    <property type="project" value="InterPro"/>
</dbReference>
<evidence type="ECO:0000256" key="4">
    <source>
        <dbReference type="ARBA" id="ARBA00023172"/>
    </source>
</evidence>
<feature type="region of interest" description="Domain II" evidence="6">
    <location>
        <begin position="64"/>
        <end position="141"/>
    </location>
</feature>
<dbReference type="Gene3D" id="2.40.50.140">
    <property type="entry name" value="Nucleic acid-binding proteins"/>
    <property type="match status" value="1"/>
</dbReference>
<dbReference type="GO" id="GO:0006281">
    <property type="term" value="P:DNA repair"/>
    <property type="evidence" value="ECO:0007669"/>
    <property type="project" value="UniProtKB-UniRule"/>
</dbReference>
<dbReference type="NCBIfam" id="TIGR00084">
    <property type="entry name" value="ruvA"/>
    <property type="match status" value="1"/>
</dbReference>
<comment type="subcellular location">
    <subcellularLocation>
        <location evidence="6">Cytoplasm</location>
    </subcellularLocation>
</comment>
<dbReference type="EMBL" id="PCXU01000036">
    <property type="protein sequence ID" value="PIR43144.1"/>
    <property type="molecule type" value="Genomic_DNA"/>
</dbReference>
<gene>
    <name evidence="6 8" type="primary">ruvA</name>
    <name evidence="8" type="ORF">COV24_04230</name>
</gene>
<dbReference type="GO" id="GO:0005737">
    <property type="term" value="C:cytoplasm"/>
    <property type="evidence" value="ECO:0007669"/>
    <property type="project" value="UniProtKB-SubCell"/>
</dbReference>
<organism evidence="8 9">
    <name type="scientific">candidate division WWE3 bacterium CG10_big_fil_rev_8_21_14_0_10_32_10</name>
    <dbReference type="NCBI Taxonomy" id="1975090"/>
    <lineage>
        <taxon>Bacteria</taxon>
        <taxon>Katanobacteria</taxon>
    </lineage>
</organism>
<comment type="subunit">
    <text evidence="6">Homotetramer. Forms an RuvA(8)-RuvB(12)-Holliday junction (HJ) complex. HJ DNA is sandwiched between 2 RuvA tetramers; dsDNA enters through RuvA and exits via RuvB. An RuvB hexamer assembles on each DNA strand where it exits the tetramer. Each RuvB hexamer is contacted by two RuvA subunits (via domain III) on 2 adjacent RuvB subunits; this complex drives branch migration. In the full resolvosome a probable DNA-RuvA(4)-RuvB(12)-RuvC(2) complex forms which resolves the HJ.</text>
</comment>
<dbReference type="HAMAP" id="MF_00031">
    <property type="entry name" value="DNA_HJ_migration_RuvA"/>
    <property type="match status" value="1"/>
</dbReference>
<comment type="similarity">
    <text evidence="6">Belongs to the RuvA family.</text>
</comment>
<dbReference type="SMART" id="SM00278">
    <property type="entry name" value="HhH1"/>
    <property type="match status" value="2"/>
</dbReference>
<feature type="domain" description="Helix-hairpin-helix DNA-binding motif class 1" evidence="7">
    <location>
        <begin position="72"/>
        <end position="91"/>
    </location>
</feature>
<evidence type="ECO:0000256" key="5">
    <source>
        <dbReference type="ARBA" id="ARBA00023204"/>
    </source>
</evidence>
<sequence>MIYSLTGTLKQRSDNFVVLDVNNIGYQIYIGSKTIQKLILENKYTFYTKLVVSDSDIFLYGFVDEGFLNMFKMLNNVSGIGPKSAFNILDAGSLQEIVSAISNADKSFFKKVSGVGPKSALKIIVELQDKVGKIKELNLKPISSADSDIIEALEGMGYHRDNIIDILDKIDSGISEQDKIKRALNLLSK</sequence>
<feature type="region of interest" description="Domain III" evidence="6">
    <location>
        <begin position="147"/>
        <end position="189"/>
    </location>
</feature>
<dbReference type="InterPro" id="IPR010994">
    <property type="entry name" value="RuvA_2-like"/>
</dbReference>
<dbReference type="InterPro" id="IPR012340">
    <property type="entry name" value="NA-bd_OB-fold"/>
</dbReference>
<protein>
    <recommendedName>
        <fullName evidence="6">Holliday junction branch migration complex subunit RuvA</fullName>
    </recommendedName>
</protein>
<feature type="domain" description="Helix-hairpin-helix DNA-binding motif class 1" evidence="7">
    <location>
        <begin position="107"/>
        <end position="126"/>
    </location>
</feature>
<comment type="caution">
    <text evidence="8">The sequence shown here is derived from an EMBL/GenBank/DDBJ whole genome shotgun (WGS) entry which is preliminary data.</text>
</comment>
<keyword evidence="2 6" id="KW-0227">DNA damage</keyword>
<keyword evidence="5 6" id="KW-0234">DNA repair</keyword>
<evidence type="ECO:0000313" key="9">
    <source>
        <dbReference type="Proteomes" id="UP000230214"/>
    </source>
</evidence>
<dbReference type="Gene3D" id="1.10.150.20">
    <property type="entry name" value="5' to 3' exonuclease, C-terminal subdomain"/>
    <property type="match status" value="1"/>
</dbReference>
<dbReference type="SUPFAM" id="SSF47781">
    <property type="entry name" value="RuvA domain 2-like"/>
    <property type="match status" value="1"/>
</dbReference>
<evidence type="ECO:0000256" key="6">
    <source>
        <dbReference type="HAMAP-Rule" id="MF_00031"/>
    </source>
</evidence>
<dbReference type="Proteomes" id="UP000230214">
    <property type="component" value="Unassembled WGS sequence"/>
</dbReference>
<comment type="function">
    <text evidence="6">The RuvA-RuvB-RuvC complex processes Holliday junction (HJ) DNA during genetic recombination and DNA repair, while the RuvA-RuvB complex plays an important role in the rescue of blocked DNA replication forks via replication fork reversal (RFR). RuvA specifically binds to HJ cruciform DNA, conferring on it an open structure. The RuvB hexamer acts as an ATP-dependent pump, pulling dsDNA into and through the RuvAB complex. HJ branch migration allows RuvC to scan DNA until it finds its consensus sequence, where it cleaves and resolves the cruciform DNA.</text>
</comment>
<keyword evidence="3 6" id="KW-0238">DNA-binding</keyword>
<dbReference type="GO" id="GO:0048476">
    <property type="term" value="C:Holliday junction resolvase complex"/>
    <property type="evidence" value="ECO:0007669"/>
    <property type="project" value="UniProtKB-UniRule"/>
</dbReference>
<dbReference type="InterPro" id="IPR003583">
    <property type="entry name" value="Hlx-hairpin-Hlx_DNA-bd_motif"/>
</dbReference>
<accession>A0A2H0RAU3</accession>
<dbReference type="SUPFAM" id="SSF50249">
    <property type="entry name" value="Nucleic acid-binding proteins"/>
    <property type="match status" value="1"/>
</dbReference>
<keyword evidence="1 6" id="KW-0963">Cytoplasm</keyword>
<dbReference type="Pfam" id="PF01330">
    <property type="entry name" value="RuvA_N"/>
    <property type="match status" value="1"/>
</dbReference>